<keyword evidence="10" id="KW-0282">Flagellum</keyword>
<dbReference type="GO" id="GO:0044780">
    <property type="term" value="P:bacterial-type flagellum assembly"/>
    <property type="evidence" value="ECO:0007669"/>
    <property type="project" value="InterPro"/>
</dbReference>
<dbReference type="InterPro" id="IPR006305">
    <property type="entry name" value="FliQ"/>
</dbReference>
<dbReference type="Pfam" id="PF01313">
    <property type="entry name" value="Bac_export_3"/>
    <property type="match status" value="1"/>
</dbReference>
<evidence type="ECO:0000256" key="5">
    <source>
        <dbReference type="ARBA" id="ARBA00022692"/>
    </source>
</evidence>
<dbReference type="GO" id="GO:0005886">
    <property type="term" value="C:plasma membrane"/>
    <property type="evidence" value="ECO:0007669"/>
    <property type="project" value="UniProtKB-SubCell"/>
</dbReference>
<dbReference type="PRINTS" id="PR00952">
    <property type="entry name" value="TYPE3IMQPROT"/>
</dbReference>
<evidence type="ECO:0000313" key="10">
    <source>
        <dbReference type="EMBL" id="PTL59146.1"/>
    </source>
</evidence>
<dbReference type="EMBL" id="PYYB01000001">
    <property type="protein sequence ID" value="PTL59146.1"/>
    <property type="molecule type" value="Genomic_DNA"/>
</dbReference>
<dbReference type="Proteomes" id="UP000240739">
    <property type="component" value="Unassembled WGS sequence"/>
</dbReference>
<evidence type="ECO:0000256" key="2">
    <source>
        <dbReference type="ARBA" id="ARBA00006156"/>
    </source>
</evidence>
<reference evidence="10 11" key="1">
    <citation type="submission" date="2018-03" db="EMBL/GenBank/DDBJ databases">
        <title>Aquarubrobacter algicola gen. nov., sp. nov., a novel actinobacterium isolated from shallow eutrophic lake during the end of cyanobacterial harmful algal blooms.</title>
        <authorList>
            <person name="Chun S.J."/>
        </authorList>
    </citation>
    <scope>NUCLEOTIDE SEQUENCE [LARGE SCALE GENOMIC DNA]</scope>
    <source>
        <strain evidence="10 11">Seoho-28</strain>
    </source>
</reference>
<feature type="transmembrane region" description="Helical" evidence="9">
    <location>
        <begin position="51"/>
        <end position="70"/>
    </location>
</feature>
<comment type="subcellular location">
    <subcellularLocation>
        <location evidence="1 9">Cell membrane</location>
        <topology evidence="1">Multi-pass membrane protein</topology>
    </subcellularLocation>
    <subcellularLocation>
        <location evidence="9">Bacterial flagellum basal body</location>
    </subcellularLocation>
</comment>
<evidence type="ECO:0000256" key="4">
    <source>
        <dbReference type="ARBA" id="ARBA00022475"/>
    </source>
</evidence>
<feature type="transmembrane region" description="Helical" evidence="9">
    <location>
        <begin position="20"/>
        <end position="39"/>
    </location>
</feature>
<sequence>MDQDTVVNLSTQAMELSLKIALPLLLCGLVVGLLVSVFQAVTQIQEQTLSFIPKILALAVVLVVGGPWMLNQLMVYTTELWGSIPSQIG</sequence>
<evidence type="ECO:0000256" key="9">
    <source>
        <dbReference type="RuleBase" id="RU364090"/>
    </source>
</evidence>
<organism evidence="10 11">
    <name type="scientific">Paraconexibacter algicola</name>
    <dbReference type="NCBI Taxonomy" id="2133960"/>
    <lineage>
        <taxon>Bacteria</taxon>
        <taxon>Bacillati</taxon>
        <taxon>Actinomycetota</taxon>
        <taxon>Thermoleophilia</taxon>
        <taxon>Solirubrobacterales</taxon>
        <taxon>Paraconexibacteraceae</taxon>
        <taxon>Paraconexibacter</taxon>
    </lineage>
</organism>
<keyword evidence="11" id="KW-1185">Reference proteome</keyword>
<keyword evidence="7 9" id="KW-0472">Membrane</keyword>
<proteinExistence type="inferred from homology"/>
<comment type="caution">
    <text evidence="10">The sequence shown here is derived from an EMBL/GenBank/DDBJ whole genome shotgun (WGS) entry which is preliminary data.</text>
</comment>
<keyword evidence="10" id="KW-0969">Cilium</keyword>
<dbReference type="PANTHER" id="PTHR34040:SF2">
    <property type="entry name" value="FLAGELLAR BIOSYNTHETIC PROTEIN FLIQ"/>
    <property type="match status" value="1"/>
</dbReference>
<name>A0A2T4UIT2_9ACTN</name>
<evidence type="ECO:0000256" key="7">
    <source>
        <dbReference type="ARBA" id="ARBA00023136"/>
    </source>
</evidence>
<evidence type="ECO:0000256" key="1">
    <source>
        <dbReference type="ARBA" id="ARBA00004651"/>
    </source>
</evidence>
<dbReference type="NCBIfam" id="TIGR01402">
    <property type="entry name" value="fliQ"/>
    <property type="match status" value="1"/>
</dbReference>
<keyword evidence="4 9" id="KW-1003">Cell membrane</keyword>
<dbReference type="RefSeq" id="WP_107567582.1">
    <property type="nucleotide sequence ID" value="NZ_PYYB01000001.1"/>
</dbReference>
<accession>A0A2T4UIT2</accession>
<dbReference type="PIRSF" id="PIRSF004669">
    <property type="entry name" value="FliQ"/>
    <property type="match status" value="1"/>
</dbReference>
<gene>
    <name evidence="9 10" type="primary">fliQ</name>
    <name evidence="10" type="ORF">C7Y72_05520</name>
</gene>
<comment type="similarity">
    <text evidence="2 9">Belongs to the FliQ/MopD/SpaQ family.</text>
</comment>
<evidence type="ECO:0000313" key="11">
    <source>
        <dbReference type="Proteomes" id="UP000240739"/>
    </source>
</evidence>
<dbReference type="PANTHER" id="PTHR34040">
    <property type="entry name" value="FLAGELLAR BIOSYNTHETIC PROTEIN FLIQ"/>
    <property type="match status" value="1"/>
</dbReference>
<evidence type="ECO:0000256" key="6">
    <source>
        <dbReference type="ARBA" id="ARBA00022989"/>
    </source>
</evidence>
<keyword evidence="8 9" id="KW-0975">Bacterial flagellum</keyword>
<keyword evidence="10" id="KW-0966">Cell projection</keyword>
<protein>
    <recommendedName>
        <fullName evidence="3 9">Flagellar biosynthetic protein FliQ</fullName>
    </recommendedName>
</protein>
<dbReference type="AlphaFoldDB" id="A0A2T4UIT2"/>
<evidence type="ECO:0000256" key="8">
    <source>
        <dbReference type="ARBA" id="ARBA00023143"/>
    </source>
</evidence>
<dbReference type="GO" id="GO:0009306">
    <property type="term" value="P:protein secretion"/>
    <property type="evidence" value="ECO:0007669"/>
    <property type="project" value="InterPro"/>
</dbReference>
<dbReference type="GO" id="GO:0009425">
    <property type="term" value="C:bacterial-type flagellum basal body"/>
    <property type="evidence" value="ECO:0007669"/>
    <property type="project" value="UniProtKB-SubCell"/>
</dbReference>
<dbReference type="InterPro" id="IPR002191">
    <property type="entry name" value="Bac_export_3"/>
</dbReference>
<evidence type="ECO:0000256" key="3">
    <source>
        <dbReference type="ARBA" id="ARBA00021718"/>
    </source>
</evidence>
<comment type="function">
    <text evidence="9">Role in flagellar biosynthesis.</text>
</comment>
<keyword evidence="5 9" id="KW-0812">Transmembrane</keyword>
<keyword evidence="6 9" id="KW-1133">Transmembrane helix</keyword>